<feature type="region of interest" description="Disordered" evidence="1">
    <location>
        <begin position="1"/>
        <end position="41"/>
    </location>
</feature>
<protein>
    <submittedName>
        <fullName evidence="2">Uncharacterized protein</fullName>
    </submittedName>
</protein>
<proteinExistence type="predicted"/>
<gene>
    <name evidence="2" type="ORF">QE152_g35311</name>
</gene>
<feature type="region of interest" description="Disordered" evidence="1">
    <location>
        <begin position="87"/>
        <end position="112"/>
    </location>
</feature>
<feature type="compositionally biased region" description="Low complexity" evidence="1">
    <location>
        <begin position="11"/>
        <end position="22"/>
    </location>
</feature>
<comment type="caution">
    <text evidence="2">The sequence shown here is derived from an EMBL/GenBank/DDBJ whole genome shotgun (WGS) entry which is preliminary data.</text>
</comment>
<feature type="compositionally biased region" description="Polar residues" evidence="1">
    <location>
        <begin position="1"/>
        <end position="10"/>
    </location>
</feature>
<dbReference type="Proteomes" id="UP001458880">
    <property type="component" value="Unassembled WGS sequence"/>
</dbReference>
<evidence type="ECO:0000256" key="1">
    <source>
        <dbReference type="SAM" id="MobiDB-lite"/>
    </source>
</evidence>
<sequence length="112" mass="12442">MRATDSAENPSSCSKISSSRISDGIPLITTTTPSPMGVADSTPSCFVITGENRWKPGTRLDRRRALLRFFSNLTRTIFQQFNPEPEKMSVASKDGHGWEKIPSPANLLRPEY</sequence>
<evidence type="ECO:0000313" key="3">
    <source>
        <dbReference type="Proteomes" id="UP001458880"/>
    </source>
</evidence>
<reference evidence="2 3" key="1">
    <citation type="journal article" date="2024" name="BMC Genomics">
        <title>De novo assembly and annotation of Popillia japonica's genome with initial clues to its potential as an invasive pest.</title>
        <authorList>
            <person name="Cucini C."/>
            <person name="Boschi S."/>
            <person name="Funari R."/>
            <person name="Cardaioli E."/>
            <person name="Iannotti N."/>
            <person name="Marturano G."/>
            <person name="Paoli F."/>
            <person name="Bruttini M."/>
            <person name="Carapelli A."/>
            <person name="Frati F."/>
            <person name="Nardi F."/>
        </authorList>
    </citation>
    <scope>NUCLEOTIDE SEQUENCE [LARGE SCALE GENOMIC DNA]</scope>
    <source>
        <strain evidence="2">DMR45628</strain>
    </source>
</reference>
<dbReference type="EMBL" id="JASPKY010000589">
    <property type="protein sequence ID" value="KAK9688456.1"/>
    <property type="molecule type" value="Genomic_DNA"/>
</dbReference>
<accession>A0AAW1IFM6</accession>
<keyword evidence="3" id="KW-1185">Reference proteome</keyword>
<dbReference type="AlphaFoldDB" id="A0AAW1IFM6"/>
<organism evidence="2 3">
    <name type="scientific">Popillia japonica</name>
    <name type="common">Japanese beetle</name>
    <dbReference type="NCBI Taxonomy" id="7064"/>
    <lineage>
        <taxon>Eukaryota</taxon>
        <taxon>Metazoa</taxon>
        <taxon>Ecdysozoa</taxon>
        <taxon>Arthropoda</taxon>
        <taxon>Hexapoda</taxon>
        <taxon>Insecta</taxon>
        <taxon>Pterygota</taxon>
        <taxon>Neoptera</taxon>
        <taxon>Endopterygota</taxon>
        <taxon>Coleoptera</taxon>
        <taxon>Polyphaga</taxon>
        <taxon>Scarabaeiformia</taxon>
        <taxon>Scarabaeidae</taxon>
        <taxon>Rutelinae</taxon>
        <taxon>Popillia</taxon>
    </lineage>
</organism>
<name>A0AAW1IFM6_POPJA</name>
<evidence type="ECO:0000313" key="2">
    <source>
        <dbReference type="EMBL" id="KAK9688456.1"/>
    </source>
</evidence>